<proteinExistence type="predicted"/>
<keyword evidence="3" id="KW-1185">Reference proteome</keyword>
<protein>
    <submittedName>
        <fullName evidence="2">Uncharacterized protein</fullName>
    </submittedName>
</protein>
<dbReference type="InParanoid" id="W7XF96"/>
<gene>
    <name evidence="2" type="ORF">TTHERM_000391477</name>
</gene>
<dbReference type="AlphaFoldDB" id="W7XF96"/>
<evidence type="ECO:0000256" key="1">
    <source>
        <dbReference type="SAM" id="MobiDB-lite"/>
    </source>
</evidence>
<organism evidence="2 3">
    <name type="scientific">Tetrahymena thermophila (strain SB210)</name>
    <dbReference type="NCBI Taxonomy" id="312017"/>
    <lineage>
        <taxon>Eukaryota</taxon>
        <taxon>Sar</taxon>
        <taxon>Alveolata</taxon>
        <taxon>Ciliophora</taxon>
        <taxon>Intramacronucleata</taxon>
        <taxon>Oligohymenophorea</taxon>
        <taxon>Hymenostomatida</taxon>
        <taxon>Tetrahymenina</taxon>
        <taxon>Tetrahymenidae</taxon>
        <taxon>Tetrahymena</taxon>
    </lineage>
</organism>
<feature type="compositionally biased region" description="Polar residues" evidence="1">
    <location>
        <begin position="11"/>
        <end position="23"/>
    </location>
</feature>
<name>W7XF96_TETTS</name>
<feature type="region of interest" description="Disordered" evidence="1">
    <location>
        <begin position="1"/>
        <end position="23"/>
    </location>
</feature>
<dbReference type="RefSeq" id="XP_012651967.1">
    <property type="nucleotide sequence ID" value="XM_012796513.1"/>
</dbReference>
<evidence type="ECO:0000313" key="3">
    <source>
        <dbReference type="Proteomes" id="UP000009168"/>
    </source>
</evidence>
<accession>W7XF96</accession>
<reference evidence="3" key="1">
    <citation type="journal article" date="2006" name="PLoS Biol.">
        <title>Macronuclear genome sequence of the ciliate Tetrahymena thermophila, a model eukaryote.</title>
        <authorList>
            <person name="Eisen J.A."/>
            <person name="Coyne R.S."/>
            <person name="Wu M."/>
            <person name="Wu D."/>
            <person name="Thiagarajan M."/>
            <person name="Wortman J.R."/>
            <person name="Badger J.H."/>
            <person name="Ren Q."/>
            <person name="Amedeo P."/>
            <person name="Jones K.M."/>
            <person name="Tallon L.J."/>
            <person name="Delcher A.L."/>
            <person name="Salzberg S.L."/>
            <person name="Silva J.C."/>
            <person name="Haas B.J."/>
            <person name="Majoros W.H."/>
            <person name="Farzad M."/>
            <person name="Carlton J.M."/>
            <person name="Smith R.K. Jr."/>
            <person name="Garg J."/>
            <person name="Pearlman R.E."/>
            <person name="Karrer K.M."/>
            <person name="Sun L."/>
            <person name="Manning G."/>
            <person name="Elde N.C."/>
            <person name="Turkewitz A.P."/>
            <person name="Asai D.J."/>
            <person name="Wilkes D.E."/>
            <person name="Wang Y."/>
            <person name="Cai H."/>
            <person name="Collins K."/>
            <person name="Stewart B.A."/>
            <person name="Lee S.R."/>
            <person name="Wilamowska K."/>
            <person name="Weinberg Z."/>
            <person name="Ruzzo W.L."/>
            <person name="Wloga D."/>
            <person name="Gaertig J."/>
            <person name="Frankel J."/>
            <person name="Tsao C.-C."/>
            <person name="Gorovsky M.A."/>
            <person name="Keeling P.J."/>
            <person name="Waller R.F."/>
            <person name="Patron N.J."/>
            <person name="Cherry J.M."/>
            <person name="Stover N.A."/>
            <person name="Krieger C.J."/>
            <person name="del Toro C."/>
            <person name="Ryder H.F."/>
            <person name="Williamson S.C."/>
            <person name="Barbeau R.A."/>
            <person name="Hamilton E.P."/>
            <person name="Orias E."/>
        </authorList>
    </citation>
    <scope>NUCLEOTIDE SEQUENCE [LARGE SCALE GENOMIC DNA]</scope>
    <source>
        <strain evidence="3">SB210</strain>
    </source>
</reference>
<dbReference type="Proteomes" id="UP000009168">
    <property type="component" value="Unassembled WGS sequence"/>
</dbReference>
<sequence>MQTLKNKEVKNQGNWNSFFPNTNKEQLESNNWRQNNFSQSQNWNGECSYVEINQISIPIPSFVSHATKNKLIQAIQEVQQQVDSHPTVSSFKQKFLGKMHTDFLNKNQELFKKINTSLNINKVVDLNPSLQLHIDNQNKLFQQNLNLKKQDDDAKSDSSAIENLIQRYEVINKDFSPLKAEEFKQFVKNIFDKNNEQSNLVFNDIQQYMKKKETKNKLNNNKNPYLLNLEWIDAKSRKIRTKQQCLKLLKLISQKGKL</sequence>
<feature type="compositionally biased region" description="Basic and acidic residues" evidence="1">
    <location>
        <begin position="1"/>
        <end position="10"/>
    </location>
</feature>
<dbReference type="EMBL" id="GG662770">
    <property type="protein sequence ID" value="EWS75498.1"/>
    <property type="molecule type" value="Genomic_DNA"/>
</dbReference>
<dbReference type="GeneID" id="24438714"/>
<dbReference type="KEGG" id="tet:TTHERM_000391477"/>
<evidence type="ECO:0000313" key="2">
    <source>
        <dbReference type="EMBL" id="EWS75498.1"/>
    </source>
</evidence>